<protein>
    <recommendedName>
        <fullName evidence="7">4-coumarate--CoA ligase</fullName>
    </recommendedName>
</protein>
<organism evidence="5 6">
    <name type="scientific">Cinchona calisaya</name>
    <dbReference type="NCBI Taxonomy" id="153742"/>
    <lineage>
        <taxon>Eukaryota</taxon>
        <taxon>Viridiplantae</taxon>
        <taxon>Streptophyta</taxon>
        <taxon>Embryophyta</taxon>
        <taxon>Tracheophyta</taxon>
        <taxon>Spermatophyta</taxon>
        <taxon>Magnoliopsida</taxon>
        <taxon>eudicotyledons</taxon>
        <taxon>Gunneridae</taxon>
        <taxon>Pentapetalae</taxon>
        <taxon>asterids</taxon>
        <taxon>lamiids</taxon>
        <taxon>Gentianales</taxon>
        <taxon>Rubiaceae</taxon>
        <taxon>Cinchonoideae</taxon>
        <taxon>Cinchoneae</taxon>
        <taxon>Cinchona</taxon>
    </lineage>
</organism>
<dbReference type="Gene3D" id="3.40.50.12780">
    <property type="entry name" value="N-terminal domain of ligase-like"/>
    <property type="match status" value="1"/>
</dbReference>
<evidence type="ECO:0000313" key="5">
    <source>
        <dbReference type="EMBL" id="KAL3523271.1"/>
    </source>
</evidence>
<reference evidence="5 6" key="1">
    <citation type="submission" date="2024-11" db="EMBL/GenBank/DDBJ databases">
        <title>A near-complete genome assembly of Cinchona calisaya.</title>
        <authorList>
            <person name="Lian D.C."/>
            <person name="Zhao X.W."/>
            <person name="Wei L."/>
        </authorList>
    </citation>
    <scope>NUCLEOTIDE SEQUENCE [LARGE SCALE GENOMIC DNA]</scope>
    <source>
        <tissue evidence="5">Nenye</tissue>
    </source>
</reference>
<evidence type="ECO:0000259" key="3">
    <source>
        <dbReference type="Pfam" id="PF00501"/>
    </source>
</evidence>
<proteinExistence type="predicted"/>
<dbReference type="Gene3D" id="3.30.300.30">
    <property type="match status" value="1"/>
</dbReference>
<dbReference type="PANTHER" id="PTHR43201:SF32">
    <property type="entry name" value="2-SUCCINYLBENZOATE--COA LIGASE, CHLOROPLASTIC_PEROXISOMAL"/>
    <property type="match status" value="1"/>
</dbReference>
<gene>
    <name evidence="5" type="ORF">ACH5RR_016105</name>
</gene>
<dbReference type="InterPro" id="IPR042099">
    <property type="entry name" value="ANL_N_sf"/>
</dbReference>
<dbReference type="GO" id="GO:0009698">
    <property type="term" value="P:phenylpropanoid metabolic process"/>
    <property type="evidence" value="ECO:0007669"/>
    <property type="project" value="UniProtKB-KW"/>
</dbReference>
<accession>A0ABD2ZX09</accession>
<dbReference type="Proteomes" id="UP001630127">
    <property type="component" value="Unassembled WGS sequence"/>
</dbReference>
<keyword evidence="2" id="KW-0587">Phenylpropanoid metabolism</keyword>
<evidence type="ECO:0000256" key="1">
    <source>
        <dbReference type="ARBA" id="ARBA00004930"/>
    </source>
</evidence>
<name>A0ABD2ZX09_9GENT</name>
<comment type="caution">
    <text evidence="5">The sequence shown here is derived from an EMBL/GenBank/DDBJ whole genome shotgun (WGS) entry which is preliminary data.</text>
</comment>
<comment type="pathway">
    <text evidence="1">Phytoalexin biosynthesis; 3,4',5-trihydroxystilbene biosynthesis; 3,4',5-trihydroxystilbene from trans-4-coumarate: step 1/2.</text>
</comment>
<dbReference type="InterPro" id="IPR045851">
    <property type="entry name" value="AMP-bd_C_sf"/>
</dbReference>
<dbReference type="Pfam" id="PF13193">
    <property type="entry name" value="AMP-binding_C"/>
    <property type="match status" value="1"/>
</dbReference>
<dbReference type="AlphaFoldDB" id="A0ABD2ZX09"/>
<dbReference type="InterPro" id="IPR000873">
    <property type="entry name" value="AMP-dep_synth/lig_dom"/>
</dbReference>
<dbReference type="PROSITE" id="PS00455">
    <property type="entry name" value="AMP_BINDING"/>
    <property type="match status" value="1"/>
</dbReference>
<evidence type="ECO:0000259" key="4">
    <source>
        <dbReference type="Pfam" id="PF13193"/>
    </source>
</evidence>
<dbReference type="Pfam" id="PF00501">
    <property type="entry name" value="AMP-binding"/>
    <property type="match status" value="1"/>
</dbReference>
<dbReference type="InterPro" id="IPR025110">
    <property type="entry name" value="AMP-bd_C"/>
</dbReference>
<feature type="domain" description="AMP-dependent synthetase/ligase" evidence="3">
    <location>
        <begin position="28"/>
        <end position="397"/>
    </location>
</feature>
<keyword evidence="6" id="KW-1185">Reference proteome</keyword>
<evidence type="ECO:0008006" key="7">
    <source>
        <dbReference type="Google" id="ProtNLM"/>
    </source>
</evidence>
<evidence type="ECO:0000256" key="2">
    <source>
        <dbReference type="ARBA" id="ARBA00023051"/>
    </source>
</evidence>
<dbReference type="PANTHER" id="PTHR43201">
    <property type="entry name" value="ACYL-COA SYNTHETASE"/>
    <property type="match status" value="1"/>
</dbReference>
<feature type="domain" description="AMP-binding enzyme C-terminal" evidence="4">
    <location>
        <begin position="448"/>
        <end position="541"/>
    </location>
</feature>
<evidence type="ECO:0000313" key="6">
    <source>
        <dbReference type="Proteomes" id="UP001630127"/>
    </source>
</evidence>
<dbReference type="EMBL" id="JBJUIK010000007">
    <property type="protein sequence ID" value="KAL3523271.1"/>
    <property type="molecule type" value="Genomic_DNA"/>
</dbReference>
<sequence length="570" mass="61909">MGNNSEAHICQCLSRLITLRRNSTVMININANGHEKSRKTGMQFAEGVVSLARGLVQLGLKPGDVVAIAALNSDSYLEWLLAVTYIGGIAAPFNYRWSLEEARLAMNEVNPILLVTDKSCDHWHSKLQSHLSWHVSMTAIESSSYDDVLTTELLKSSSLKSVRLLPAPNNAAILCFTSGTSGRPKAVIISHSALVVQSLAKLALVGYSENDIYLHTSPLCHVGGISSALAMLMIGSCHVFIPKFEVKSAIRAIEQHHVTSLITVPAMMADLISSARAVETTKQFETVTKILNGGGGLLPGLIEKAVQVFPRAKLISAYGMTEACSSLTFMTLYDPTIGSYNQHPQMNIGESSNLIRQSGGVCVGKPAPHVELQISSNGASQAGKILMRGPHVMLGYWGQIPSKASSPADVGWFDTGDIGQIDDNGNLWLIGRNSGRIKSGGENVYPEEVEGVILQHPGVSTVIVVGLPDSRLTEMVVACIQLKDNWQWSEFSSHNSVNAEDRYLSKEILQKFCKEKNLTGFKIPRSFILWMTPFPMTTTGKVRRDQLKKEAMSLWPNGNPLSGGLLLSSL</sequence>
<dbReference type="SUPFAM" id="SSF56801">
    <property type="entry name" value="Acetyl-CoA synthetase-like"/>
    <property type="match status" value="1"/>
</dbReference>
<dbReference type="InterPro" id="IPR020845">
    <property type="entry name" value="AMP-binding_CS"/>
</dbReference>
<dbReference type="CDD" id="cd04433">
    <property type="entry name" value="AFD_class_I"/>
    <property type="match status" value="1"/>
</dbReference>